<geneLocation type="plasmid" evidence="12 13">
    <name>pDAETH-1</name>
</geneLocation>
<dbReference type="CDD" id="cd00371">
    <property type="entry name" value="HMA"/>
    <property type="match status" value="1"/>
</dbReference>
<evidence type="ECO:0000313" key="13">
    <source>
        <dbReference type="Proteomes" id="UP001064971"/>
    </source>
</evidence>
<feature type="transmembrane region" description="Helical" evidence="10">
    <location>
        <begin position="373"/>
        <end position="399"/>
    </location>
</feature>
<dbReference type="Pfam" id="PF00122">
    <property type="entry name" value="E1-E2_ATPase"/>
    <property type="match status" value="1"/>
</dbReference>
<evidence type="ECO:0000259" key="11">
    <source>
        <dbReference type="PROSITE" id="PS50846"/>
    </source>
</evidence>
<sequence length="736" mass="75560">MSRPAEVLSPTTPGPELRYHVDGMDCASCMQKVERAVTRLPGAREVQSSFQTGVLRLHLDETQTPREVLEGHLRALGYTPRALPTGAEGRAESHHDHGHARDQAAGDSLPWYAGAQGRLVLLTGALLALAWGLALILPGAPAWGYAAATLMGGWPLARRAVASARLGEPFSIHTLVTLAALGALLIGEAAEGAVVVFLFVVGELLEGVAAGRARAGIRSLAALTPRTALLEEGGRVREVGADTLHVGQRIQVRPGARVPADGVIVAGGSALDDSPVTGESVPVEKGLGDPVYAGSVNGGGVLSVRVTRGAGDNTLARILRLVEEAEASRAPTARLIDRFSRLYTPGVVAVSVAVAALPPLLTGAEWTTWLYRGLALLLIGCPCALVLSVPAAITSALAAGARRGLLVKGGAALEALGRARTVAFDKTGTLTAGTPTVTAVRPLGALGEQEALRLAAAVEGGSDHPLARAVVRRAEELGLDVPRAEAGQAQAGRGVSATVEGRALHVVSPRFALERGWLGADGQAEVQRLEDLGQTVVVLAEDRPGGALALIALRDEARPDAGEAVSRLRALGLRPLMLTGDNARTAHAVAAPLGLEVRAELLPGDKLRLIGELRAHGGVLMVGDGINDAPALAASSVGVAMGGGTDVALETADAALLHGRVTGVADLVSLGRATLGNIRQNLAFALGLKAVFLVTTLLGVTNLWTAILADTGATALVTANALRLLRWRGTEPGNAG</sequence>
<dbReference type="InterPro" id="IPR059000">
    <property type="entry name" value="ATPase_P-type_domA"/>
</dbReference>
<dbReference type="InterPro" id="IPR023214">
    <property type="entry name" value="HAD_sf"/>
</dbReference>
<dbReference type="SUPFAM" id="SSF56784">
    <property type="entry name" value="HAD-like"/>
    <property type="match status" value="1"/>
</dbReference>
<dbReference type="Pfam" id="PF00403">
    <property type="entry name" value="HMA"/>
    <property type="match status" value="1"/>
</dbReference>
<keyword evidence="8 10" id="KW-1133">Transmembrane helix</keyword>
<dbReference type="InterPro" id="IPR023298">
    <property type="entry name" value="ATPase_P-typ_TM_dom_sf"/>
</dbReference>
<keyword evidence="4 10" id="KW-0479">Metal-binding</keyword>
<dbReference type="SFLD" id="SFLDG00002">
    <property type="entry name" value="C1.7:_P-type_atpase_like"/>
    <property type="match status" value="1"/>
</dbReference>
<dbReference type="SUPFAM" id="SSF81653">
    <property type="entry name" value="Calcium ATPase, transduction domain A"/>
    <property type="match status" value="1"/>
</dbReference>
<evidence type="ECO:0000256" key="7">
    <source>
        <dbReference type="ARBA" id="ARBA00022967"/>
    </source>
</evidence>
<dbReference type="SUPFAM" id="SSF55008">
    <property type="entry name" value="HMA, heavy metal-associated domain"/>
    <property type="match status" value="1"/>
</dbReference>
<dbReference type="NCBIfam" id="TIGR01494">
    <property type="entry name" value="ATPase_P-type"/>
    <property type="match status" value="1"/>
</dbReference>
<dbReference type="Gene3D" id="2.70.150.10">
    <property type="entry name" value="Calcium-transporting ATPase, cytoplasmic transduction domain A"/>
    <property type="match status" value="1"/>
</dbReference>
<keyword evidence="12" id="KW-0614">Plasmid</keyword>
<dbReference type="Pfam" id="PF00702">
    <property type="entry name" value="Hydrolase"/>
    <property type="match status" value="1"/>
</dbReference>
<dbReference type="PRINTS" id="PR00119">
    <property type="entry name" value="CATATPASE"/>
</dbReference>
<organism evidence="12 13">
    <name type="scientific">Deinococcus aetherius</name>
    <dbReference type="NCBI Taxonomy" id="200252"/>
    <lineage>
        <taxon>Bacteria</taxon>
        <taxon>Thermotogati</taxon>
        <taxon>Deinococcota</taxon>
        <taxon>Deinococci</taxon>
        <taxon>Deinococcales</taxon>
        <taxon>Deinococcaceae</taxon>
        <taxon>Deinococcus</taxon>
    </lineage>
</organism>
<reference evidence="12" key="1">
    <citation type="submission" date="2022-07" db="EMBL/GenBank/DDBJ databases">
        <title>Complete Genome Sequence of the Radioresistant Bacterium Deinococcus aetherius ST0316, Isolated from the Air Dust collected in Lower Stratosphere above Japan.</title>
        <authorList>
            <person name="Satoh K."/>
            <person name="Hagiwara K."/>
            <person name="Katsumata K."/>
            <person name="Kubo A."/>
            <person name="Yokobori S."/>
            <person name="Yamagishi A."/>
            <person name="Oono Y."/>
            <person name="Narumi I."/>
        </authorList>
    </citation>
    <scope>NUCLEOTIDE SEQUENCE</scope>
    <source>
        <strain evidence="12">ST0316</strain>
        <plasmid evidence="12">pDAETH-1</plasmid>
    </source>
</reference>
<dbReference type="InterPro" id="IPR018303">
    <property type="entry name" value="ATPase_P-typ_P_site"/>
</dbReference>
<evidence type="ECO:0000256" key="4">
    <source>
        <dbReference type="ARBA" id="ARBA00022723"/>
    </source>
</evidence>
<name>A0ABM8AIB3_9DEIO</name>
<evidence type="ECO:0000256" key="9">
    <source>
        <dbReference type="ARBA" id="ARBA00023136"/>
    </source>
</evidence>
<evidence type="ECO:0000256" key="6">
    <source>
        <dbReference type="ARBA" id="ARBA00022840"/>
    </source>
</evidence>
<keyword evidence="5 10" id="KW-0547">Nucleotide-binding</keyword>
<dbReference type="InterPro" id="IPR027256">
    <property type="entry name" value="P-typ_ATPase_IB"/>
</dbReference>
<dbReference type="InterPro" id="IPR036163">
    <property type="entry name" value="HMA_dom_sf"/>
</dbReference>
<keyword evidence="3 10" id="KW-0812">Transmembrane</keyword>
<feature type="domain" description="HMA" evidence="11">
    <location>
        <begin position="15"/>
        <end position="81"/>
    </location>
</feature>
<feature type="transmembrane region" description="Helical" evidence="10">
    <location>
        <begin position="342"/>
        <end position="361"/>
    </location>
</feature>
<dbReference type="PANTHER" id="PTHR48085">
    <property type="entry name" value="CADMIUM/ZINC-TRANSPORTING ATPASE HMA2-RELATED"/>
    <property type="match status" value="1"/>
</dbReference>
<evidence type="ECO:0000256" key="8">
    <source>
        <dbReference type="ARBA" id="ARBA00022989"/>
    </source>
</evidence>
<evidence type="ECO:0000256" key="10">
    <source>
        <dbReference type="RuleBase" id="RU362081"/>
    </source>
</evidence>
<dbReference type="PRINTS" id="PR00941">
    <property type="entry name" value="CDATPASE"/>
</dbReference>
<dbReference type="EMBL" id="AP026561">
    <property type="protein sequence ID" value="BDP43566.1"/>
    <property type="molecule type" value="Genomic_DNA"/>
</dbReference>
<dbReference type="InterPro" id="IPR036412">
    <property type="entry name" value="HAD-like_sf"/>
</dbReference>
<keyword evidence="10" id="KW-1003">Cell membrane</keyword>
<evidence type="ECO:0000313" key="12">
    <source>
        <dbReference type="EMBL" id="BDP43566.1"/>
    </source>
</evidence>
<dbReference type="RefSeq" id="WP_264778041.1">
    <property type="nucleotide sequence ID" value="NZ_AP026561.1"/>
</dbReference>
<dbReference type="InterPro" id="IPR006121">
    <property type="entry name" value="HMA_dom"/>
</dbReference>
<feature type="transmembrane region" description="Helical" evidence="10">
    <location>
        <begin position="119"/>
        <end position="136"/>
    </location>
</feature>
<keyword evidence="6 10" id="KW-0067">ATP-binding</keyword>
<dbReference type="SUPFAM" id="SSF81665">
    <property type="entry name" value="Calcium ATPase, transmembrane domain M"/>
    <property type="match status" value="1"/>
</dbReference>
<feature type="transmembrane region" description="Helical" evidence="10">
    <location>
        <begin position="682"/>
        <end position="700"/>
    </location>
</feature>
<protein>
    <submittedName>
        <fullName evidence="12">ATPase</fullName>
    </submittedName>
</protein>
<keyword evidence="9 10" id="KW-0472">Membrane</keyword>
<evidence type="ECO:0000256" key="3">
    <source>
        <dbReference type="ARBA" id="ARBA00022692"/>
    </source>
</evidence>
<keyword evidence="13" id="KW-1185">Reference proteome</keyword>
<evidence type="ECO:0000256" key="1">
    <source>
        <dbReference type="ARBA" id="ARBA00004141"/>
    </source>
</evidence>
<dbReference type="Gene3D" id="3.40.1110.10">
    <property type="entry name" value="Calcium-transporting ATPase, cytoplasmic domain N"/>
    <property type="match status" value="1"/>
</dbReference>
<dbReference type="InterPro" id="IPR008250">
    <property type="entry name" value="ATPase_P-typ_transduc_dom_A_sf"/>
</dbReference>
<dbReference type="InterPro" id="IPR023299">
    <property type="entry name" value="ATPase_P-typ_cyto_dom_N"/>
</dbReference>
<comment type="subcellular location">
    <subcellularLocation>
        <location evidence="10">Cell membrane</location>
    </subcellularLocation>
    <subcellularLocation>
        <location evidence="1">Membrane</location>
        <topology evidence="1">Multi-pass membrane protein</topology>
    </subcellularLocation>
</comment>
<dbReference type="Gene3D" id="3.30.70.100">
    <property type="match status" value="1"/>
</dbReference>
<dbReference type="InterPro" id="IPR051014">
    <property type="entry name" value="Cation_Transport_ATPase_IB"/>
</dbReference>
<evidence type="ECO:0000256" key="2">
    <source>
        <dbReference type="ARBA" id="ARBA00006024"/>
    </source>
</evidence>
<dbReference type="NCBIfam" id="TIGR01525">
    <property type="entry name" value="ATPase-IB_hvy"/>
    <property type="match status" value="1"/>
</dbReference>
<gene>
    <name evidence="12" type="ORF">DAETH_35350</name>
</gene>
<proteinExistence type="inferred from homology"/>
<evidence type="ECO:0000256" key="5">
    <source>
        <dbReference type="ARBA" id="ARBA00022741"/>
    </source>
</evidence>
<accession>A0ABM8AIB3</accession>
<dbReference type="PANTHER" id="PTHR48085:SF5">
    <property type="entry name" value="CADMIUM_ZINC-TRANSPORTING ATPASE HMA4-RELATED"/>
    <property type="match status" value="1"/>
</dbReference>
<dbReference type="PROSITE" id="PS00154">
    <property type="entry name" value="ATPASE_E1_E2"/>
    <property type="match status" value="1"/>
</dbReference>
<dbReference type="InterPro" id="IPR044492">
    <property type="entry name" value="P_typ_ATPase_HD_dom"/>
</dbReference>
<dbReference type="SFLD" id="SFLDS00003">
    <property type="entry name" value="Haloacid_Dehalogenase"/>
    <property type="match status" value="1"/>
</dbReference>
<dbReference type="SFLD" id="SFLDF00027">
    <property type="entry name" value="p-type_atpase"/>
    <property type="match status" value="1"/>
</dbReference>
<dbReference type="PROSITE" id="PS50846">
    <property type="entry name" value="HMA_2"/>
    <property type="match status" value="1"/>
</dbReference>
<dbReference type="Gene3D" id="3.40.50.1000">
    <property type="entry name" value="HAD superfamily/HAD-like"/>
    <property type="match status" value="1"/>
</dbReference>
<comment type="similarity">
    <text evidence="2 10">Belongs to the cation transport ATPase (P-type) (TC 3.A.3) family. Type IB subfamily.</text>
</comment>
<dbReference type="NCBIfam" id="TIGR01511">
    <property type="entry name" value="ATPase-IB1_Cu"/>
    <property type="match status" value="1"/>
</dbReference>
<dbReference type="Proteomes" id="UP001064971">
    <property type="component" value="Plasmid pDAETH-1"/>
</dbReference>
<keyword evidence="7" id="KW-1278">Translocase</keyword>
<dbReference type="InterPro" id="IPR001757">
    <property type="entry name" value="P_typ_ATPase"/>
</dbReference>